<dbReference type="InterPro" id="IPR038765">
    <property type="entry name" value="Papain-like_cys_pep_sf"/>
</dbReference>
<dbReference type="PROSITE" id="PS00639">
    <property type="entry name" value="THIOL_PROTEASE_HIS"/>
    <property type="match status" value="1"/>
</dbReference>
<dbReference type="SUPFAM" id="SSF54001">
    <property type="entry name" value="Cysteine proteinases"/>
    <property type="match status" value="1"/>
</dbReference>
<comment type="subcellular location">
    <subcellularLocation>
        <location evidence="1">Cytoplasm</location>
    </subcellularLocation>
</comment>
<keyword evidence="4 5" id="KW-0788">Thiol protease</keyword>
<dbReference type="InterPro" id="IPR004134">
    <property type="entry name" value="Peptidase_C1B"/>
</dbReference>
<evidence type="ECO:0000256" key="1">
    <source>
        <dbReference type="ARBA" id="ARBA00004496"/>
    </source>
</evidence>
<gene>
    <name evidence="6" type="ORF">R4146_02225</name>
</gene>
<dbReference type="PANTHER" id="PTHR10363:SF2">
    <property type="entry name" value="BLEOMYCIN HYDROLASE"/>
    <property type="match status" value="1"/>
</dbReference>
<dbReference type="PIRSF" id="PIRSF005700">
    <property type="entry name" value="PepC"/>
    <property type="match status" value="1"/>
</dbReference>
<dbReference type="Proteomes" id="UP001370590">
    <property type="component" value="Unassembled WGS sequence"/>
</dbReference>
<name>A0ABU8SJQ2_9LACO</name>
<dbReference type="RefSeq" id="WP_339959824.1">
    <property type="nucleotide sequence ID" value="NZ_JAWMWH010000001.1"/>
</dbReference>
<dbReference type="Gene3D" id="3.90.70.10">
    <property type="entry name" value="Cysteine proteinases"/>
    <property type="match status" value="1"/>
</dbReference>
<dbReference type="PANTHER" id="PTHR10363">
    <property type="entry name" value="BLEOMYCIN HYDROLASE"/>
    <property type="match status" value="1"/>
</dbReference>
<keyword evidence="3 5" id="KW-0378">Hydrolase</keyword>
<sequence>MINKQSQLTAADIAALEADFDKQPQSAVISRAIQQNGINNVARDPKAAVRTEHVFSVEVETGGVTNQRQSGRCWLFSLTNVLRHQFAEKYGVKDFELSQSYLFFWDKIERANIFFDRMIETASLPTTDWTVDFYLSNPGADGGQWAMSAALVAKYGVVPKSVFPESNVTKNTRDLNSVLNLKLRRDGMQLRNLVNDGATDEELAAAREKMLAEVYRITGYSVGVPPETFDFEYRDDKHNYHLDQGLTPKQFYDKYFDFNLDDYVVATNAPDKKFNQLYSLPSQNNVVGGKEIQFLNLPMETLKDAAIKQLKDGETVWFGNDVVQQSERKAGILDNHLYHFDELFNVDLQMSKAERFQYHQANVSHAMVLTGVDLIDDQPIRWKVENSWGEDNGEKGYFSMTDGWLDEFVYEIVINKKYLSADQQQLLSQTPVELAPWDSLS</sequence>
<dbReference type="EMBL" id="JAWMWH010000001">
    <property type="protein sequence ID" value="MEJ6399999.1"/>
    <property type="molecule type" value="Genomic_DNA"/>
</dbReference>
<accession>A0ABU8SJQ2</accession>
<evidence type="ECO:0000313" key="6">
    <source>
        <dbReference type="EMBL" id="MEJ6399999.1"/>
    </source>
</evidence>
<keyword evidence="5" id="KW-0031">Aminopeptidase</keyword>
<reference evidence="6 7" key="1">
    <citation type="submission" date="2023-10" db="EMBL/GenBank/DDBJ databases">
        <title>Nicoliella lavandulae sp. nov. isolated from Lavandula angustifolia flowers.</title>
        <authorList>
            <person name="Alcantara C."/>
            <person name="Zuniga M."/>
            <person name="Landete J.M."/>
            <person name="Monedero V."/>
        </authorList>
    </citation>
    <scope>NUCLEOTIDE SEQUENCE [LARGE SCALE GENOMIC DNA]</scope>
    <source>
        <strain evidence="6 7">Es01</strain>
    </source>
</reference>
<comment type="caution">
    <text evidence="6">The sequence shown here is derived from an EMBL/GenBank/DDBJ whole genome shotgun (WGS) entry which is preliminary data.</text>
</comment>
<keyword evidence="7" id="KW-1185">Reference proteome</keyword>
<evidence type="ECO:0000256" key="2">
    <source>
        <dbReference type="ARBA" id="ARBA00022670"/>
    </source>
</evidence>
<keyword evidence="2 5" id="KW-0645">Protease</keyword>
<dbReference type="InterPro" id="IPR025660">
    <property type="entry name" value="Pept_his_AS"/>
</dbReference>
<proteinExistence type="inferred from homology"/>
<evidence type="ECO:0000256" key="3">
    <source>
        <dbReference type="ARBA" id="ARBA00022801"/>
    </source>
</evidence>
<organism evidence="6 7">
    <name type="scientific">Nicoliella lavandulae</name>
    <dbReference type="NCBI Taxonomy" id="3082954"/>
    <lineage>
        <taxon>Bacteria</taxon>
        <taxon>Bacillati</taxon>
        <taxon>Bacillota</taxon>
        <taxon>Bacilli</taxon>
        <taxon>Lactobacillales</taxon>
        <taxon>Lactobacillaceae</taxon>
        <taxon>Nicoliella</taxon>
    </lineage>
</organism>
<protein>
    <recommendedName>
        <fullName evidence="5">Aminopeptidase</fullName>
    </recommendedName>
</protein>
<comment type="similarity">
    <text evidence="5">Belongs to the peptidase C1 family.</text>
</comment>
<evidence type="ECO:0000256" key="4">
    <source>
        <dbReference type="ARBA" id="ARBA00022807"/>
    </source>
</evidence>
<dbReference type="CDD" id="cd00585">
    <property type="entry name" value="Peptidase_C1B"/>
    <property type="match status" value="1"/>
</dbReference>
<evidence type="ECO:0000313" key="7">
    <source>
        <dbReference type="Proteomes" id="UP001370590"/>
    </source>
</evidence>
<dbReference type="Pfam" id="PF03051">
    <property type="entry name" value="Peptidase_C1_2"/>
    <property type="match status" value="1"/>
</dbReference>
<evidence type="ECO:0000256" key="5">
    <source>
        <dbReference type="PIRNR" id="PIRNR005700"/>
    </source>
</evidence>